<reference evidence="1" key="1">
    <citation type="submission" date="2021-12" db="EMBL/GenBank/DDBJ databases">
        <authorList>
            <person name="King R."/>
        </authorList>
    </citation>
    <scope>NUCLEOTIDE SEQUENCE</scope>
</reference>
<proteinExistence type="predicted"/>
<accession>A0A9N8KU04</accession>
<organism evidence="1 2">
    <name type="scientific">Chrysodeixis includens</name>
    <name type="common">Soybean looper</name>
    <name type="synonym">Pseudoplusia includens</name>
    <dbReference type="NCBI Taxonomy" id="689277"/>
    <lineage>
        <taxon>Eukaryota</taxon>
        <taxon>Metazoa</taxon>
        <taxon>Ecdysozoa</taxon>
        <taxon>Arthropoda</taxon>
        <taxon>Hexapoda</taxon>
        <taxon>Insecta</taxon>
        <taxon>Pterygota</taxon>
        <taxon>Neoptera</taxon>
        <taxon>Endopterygota</taxon>
        <taxon>Lepidoptera</taxon>
        <taxon>Glossata</taxon>
        <taxon>Ditrysia</taxon>
        <taxon>Noctuoidea</taxon>
        <taxon>Noctuidae</taxon>
        <taxon>Plusiinae</taxon>
        <taxon>Chrysodeixis</taxon>
    </lineage>
</organism>
<evidence type="ECO:0000313" key="2">
    <source>
        <dbReference type="Proteomes" id="UP001154114"/>
    </source>
</evidence>
<dbReference type="Proteomes" id="UP001154114">
    <property type="component" value="Chromosome 8"/>
</dbReference>
<evidence type="ECO:0000313" key="1">
    <source>
        <dbReference type="EMBL" id="CAD0198556.1"/>
    </source>
</evidence>
<protein>
    <submittedName>
        <fullName evidence="1">Uncharacterized protein</fullName>
    </submittedName>
</protein>
<dbReference type="EMBL" id="LR824011">
    <property type="protein sequence ID" value="CAD0198556.1"/>
    <property type="molecule type" value="Genomic_DNA"/>
</dbReference>
<keyword evidence="2" id="KW-1185">Reference proteome</keyword>
<sequence>MLRLPAIDKTVTNSIKPALTLLYVISSADRPFITTLACHSSRRDERNPYNQLIDEYPLRDTNARSVVMWDYHVNAPAHAAPPHRAPADVTPHGDDTAPFPFFRLLV</sequence>
<name>A0A9N8KU04_CHRIL</name>
<gene>
    <name evidence="1" type="ORF">CINC_LOCUS12828</name>
</gene>
<dbReference type="AlphaFoldDB" id="A0A9N8KU04"/>